<comment type="caution">
    <text evidence="2">The sequence shown here is derived from an EMBL/GenBank/DDBJ whole genome shotgun (WGS) entry which is preliminary data.</text>
</comment>
<organism evidence="2 3">
    <name type="scientific">Glycomyces paridis</name>
    <dbReference type="NCBI Taxonomy" id="2126555"/>
    <lineage>
        <taxon>Bacteria</taxon>
        <taxon>Bacillati</taxon>
        <taxon>Actinomycetota</taxon>
        <taxon>Actinomycetes</taxon>
        <taxon>Glycomycetales</taxon>
        <taxon>Glycomycetaceae</taxon>
        <taxon>Glycomyces</taxon>
    </lineage>
</organism>
<protein>
    <submittedName>
        <fullName evidence="2">Maleylpyruvate isomerase family mycothiol-dependent enzyme</fullName>
    </submittedName>
</protein>
<dbReference type="GO" id="GO:0016853">
    <property type="term" value="F:isomerase activity"/>
    <property type="evidence" value="ECO:0007669"/>
    <property type="project" value="UniProtKB-KW"/>
</dbReference>
<dbReference type="AlphaFoldDB" id="A0A4V6T6D2"/>
<dbReference type="EMBL" id="STGX01000006">
    <property type="protein sequence ID" value="THV29106.1"/>
    <property type="molecule type" value="Genomic_DNA"/>
</dbReference>
<evidence type="ECO:0000313" key="3">
    <source>
        <dbReference type="Proteomes" id="UP000305792"/>
    </source>
</evidence>
<gene>
    <name evidence="2" type="ORF">E9998_10210</name>
</gene>
<accession>A0A4V6T6D2</accession>
<reference evidence="2 3" key="1">
    <citation type="journal article" date="2018" name="Int. J. Syst. Evol. Microbiol.">
        <title>Glycomyces paridis sp. nov., isolated from the medicinal plant Paris polyphylla.</title>
        <authorList>
            <person name="Fang X.M."/>
            <person name="Bai J.L."/>
            <person name="Su J."/>
            <person name="Zhao L.L."/>
            <person name="Liu H.Y."/>
            <person name="Ma B.P."/>
            <person name="Zhang Y.Q."/>
            <person name="Yu L.Y."/>
        </authorList>
    </citation>
    <scope>NUCLEOTIDE SEQUENCE [LARGE SCALE GENOMIC DNA]</scope>
    <source>
        <strain evidence="2 3">CPCC 204357</strain>
    </source>
</reference>
<keyword evidence="2" id="KW-0413">Isomerase</keyword>
<evidence type="ECO:0000313" key="2">
    <source>
        <dbReference type="EMBL" id="THV29106.1"/>
    </source>
</evidence>
<proteinExistence type="predicted"/>
<dbReference type="InterPro" id="IPR024344">
    <property type="entry name" value="MDMPI_metal-binding"/>
</dbReference>
<dbReference type="Gene3D" id="1.20.120.450">
    <property type="entry name" value="dinb family like domain"/>
    <property type="match status" value="1"/>
</dbReference>
<dbReference type="RefSeq" id="WP_136529600.1">
    <property type="nucleotide sequence ID" value="NZ_STGX01000006.1"/>
</dbReference>
<keyword evidence="2" id="KW-0670">Pyruvate</keyword>
<dbReference type="NCBIfam" id="TIGR03083">
    <property type="entry name" value="maleylpyruvate isomerase family mycothiol-dependent enzyme"/>
    <property type="match status" value="1"/>
</dbReference>
<dbReference type="InterPro" id="IPR034660">
    <property type="entry name" value="DinB/YfiT-like"/>
</dbReference>
<evidence type="ECO:0000259" key="1">
    <source>
        <dbReference type="Pfam" id="PF11716"/>
    </source>
</evidence>
<dbReference type="Proteomes" id="UP000305792">
    <property type="component" value="Unassembled WGS sequence"/>
</dbReference>
<dbReference type="Pfam" id="PF11716">
    <property type="entry name" value="MDMPI_N"/>
    <property type="match status" value="1"/>
</dbReference>
<dbReference type="OrthoDB" id="5178565at2"/>
<keyword evidence="3" id="KW-1185">Reference proteome</keyword>
<dbReference type="GO" id="GO:0046872">
    <property type="term" value="F:metal ion binding"/>
    <property type="evidence" value="ECO:0007669"/>
    <property type="project" value="InterPro"/>
</dbReference>
<dbReference type="InterPro" id="IPR017517">
    <property type="entry name" value="Maleyloyr_isom"/>
</dbReference>
<sequence>MADAAAPRTPTRRRMWELIHAERAALARDLAGIDDERWRTPSLCEGLTVRQVVAHLTAGASLGWGRWMAGVVKCRFDFDKMVAMRLAEQEGRNPAETLELFERATTSTAHAIPLKPLLGETIVHGEDVRRPLGIARAYPIETVTLLAGYYSRSDFVVVAKKRVAGLRLVADDGPFETGAGPVVTGPTLALTMAMTGRSAYCDELEGDGVPILRERCETM</sequence>
<name>A0A4V6T6D2_9ACTN</name>
<dbReference type="SUPFAM" id="SSF109854">
    <property type="entry name" value="DinB/YfiT-like putative metalloenzymes"/>
    <property type="match status" value="1"/>
</dbReference>
<feature type="domain" description="Mycothiol-dependent maleylpyruvate isomerase metal-binding" evidence="1">
    <location>
        <begin position="20"/>
        <end position="112"/>
    </location>
</feature>